<dbReference type="AlphaFoldDB" id="A0A8T2WFG4"/>
<proteinExistence type="predicted"/>
<dbReference type="InterPro" id="IPR011065">
    <property type="entry name" value="Kunitz_inhibitor_STI-like_sf"/>
</dbReference>
<dbReference type="Gene3D" id="2.80.10.50">
    <property type="match status" value="1"/>
</dbReference>
<evidence type="ECO:0000313" key="2">
    <source>
        <dbReference type="Proteomes" id="UP000807159"/>
    </source>
</evidence>
<dbReference type="InterPro" id="IPR056368">
    <property type="entry name" value="KTI1"/>
</dbReference>
<dbReference type="PANTHER" id="PTHR33107">
    <property type="entry name" value="KUNITZ TRYPSIN INHIBITOR 2"/>
    <property type="match status" value="1"/>
</dbReference>
<dbReference type="GO" id="GO:0004866">
    <property type="term" value="F:endopeptidase inhibitor activity"/>
    <property type="evidence" value="ECO:0007669"/>
    <property type="project" value="InterPro"/>
</dbReference>
<dbReference type="Proteomes" id="UP000807159">
    <property type="component" value="Chromosome 19"/>
</dbReference>
<evidence type="ECO:0008006" key="3">
    <source>
        <dbReference type="Google" id="ProtNLM"/>
    </source>
</evidence>
<dbReference type="SMART" id="SM00452">
    <property type="entry name" value="STI"/>
    <property type="match status" value="1"/>
</dbReference>
<keyword evidence="2" id="KW-1185">Reference proteome</keyword>
<reference evidence="1" key="1">
    <citation type="journal article" date="2021" name="J. Hered.">
        <title>Genome Assembly of Salicaceae Populus deltoides (Eastern Cottonwood) I-69 Based on Nanopore Sequencing and Hi-C Technologies.</title>
        <authorList>
            <person name="Bai S."/>
            <person name="Wu H."/>
            <person name="Zhang J."/>
            <person name="Pan Z."/>
            <person name="Zhao W."/>
            <person name="Li Z."/>
            <person name="Tong C."/>
        </authorList>
    </citation>
    <scope>NUCLEOTIDE SEQUENCE</scope>
    <source>
        <tissue evidence="1">Leaf</tissue>
    </source>
</reference>
<accession>A0A8T2WFG4</accession>
<protein>
    <recommendedName>
        <fullName evidence="3">Kunitz trypsin inhibitor</fullName>
    </recommendedName>
</protein>
<dbReference type="PANTHER" id="PTHR33107:SF5">
    <property type="entry name" value="KUNITZ TRYPSIN INHIBITOR 5"/>
    <property type="match status" value="1"/>
</dbReference>
<gene>
    <name evidence="1" type="ORF">H0E87_030476</name>
</gene>
<dbReference type="SUPFAM" id="SSF50386">
    <property type="entry name" value="STI-like"/>
    <property type="match status" value="1"/>
</dbReference>
<comment type="caution">
    <text evidence="1">The sequence shown here is derived from an EMBL/GenBank/DDBJ whole genome shotgun (WGS) entry which is preliminary data.</text>
</comment>
<dbReference type="Pfam" id="PF00197">
    <property type="entry name" value="Kunitz_legume"/>
    <property type="match status" value="1"/>
</dbReference>
<dbReference type="InterPro" id="IPR002160">
    <property type="entry name" value="Prot_inh_Kunz-lg"/>
</dbReference>
<dbReference type="EMBL" id="JACEGQ020000019">
    <property type="protein sequence ID" value="KAH8480235.1"/>
    <property type="molecule type" value="Genomic_DNA"/>
</dbReference>
<dbReference type="CDD" id="cd00178">
    <property type="entry name" value="beta-trefoil_STI"/>
    <property type="match status" value="1"/>
</dbReference>
<sequence>MIRKLAKDVENSKMTVGGNSPKLLYKSKLVSAHFHTSNNITMKNIMLLPLSFLLLASTLTLLPEAARASGNPVLDVKGLGLLPGVPYYMISSEWPIVGGVVSLGNDINGTCPLDVILLENFCVTGTPVTFSIASGDQEIFITDSTDLYISFDSTSNCTNETMVWMHESSNSSSTELLTIGGVEGDINTLFRIVNVGGSFVSNYKLVAYKLSSYDLALTTSDVGAVFDFTTGIRYLALTEPPLIVGFQVAYDYDGLKAVV</sequence>
<name>A0A8T2WFG4_POPDE</name>
<dbReference type="PRINTS" id="PR00291">
    <property type="entry name" value="KUNITZINHBTR"/>
</dbReference>
<evidence type="ECO:0000313" key="1">
    <source>
        <dbReference type="EMBL" id="KAH8480235.1"/>
    </source>
</evidence>
<organism evidence="1 2">
    <name type="scientific">Populus deltoides</name>
    <name type="common">Eastern poplar</name>
    <name type="synonym">Eastern cottonwood</name>
    <dbReference type="NCBI Taxonomy" id="3696"/>
    <lineage>
        <taxon>Eukaryota</taxon>
        <taxon>Viridiplantae</taxon>
        <taxon>Streptophyta</taxon>
        <taxon>Embryophyta</taxon>
        <taxon>Tracheophyta</taxon>
        <taxon>Spermatophyta</taxon>
        <taxon>Magnoliopsida</taxon>
        <taxon>eudicotyledons</taxon>
        <taxon>Gunneridae</taxon>
        <taxon>Pentapetalae</taxon>
        <taxon>rosids</taxon>
        <taxon>fabids</taxon>
        <taxon>Malpighiales</taxon>
        <taxon>Salicaceae</taxon>
        <taxon>Saliceae</taxon>
        <taxon>Populus</taxon>
    </lineage>
</organism>